<evidence type="ECO:0000313" key="1">
    <source>
        <dbReference type="EMBL" id="CEL94667.1"/>
    </source>
</evidence>
<name>A0A0G4EG31_VITBC</name>
<proteinExistence type="predicted"/>
<dbReference type="InParanoid" id="A0A0G4EG31"/>
<gene>
    <name evidence="1" type="ORF">Vbra_7340</name>
</gene>
<accession>A0A0G4EG31</accession>
<keyword evidence="2" id="KW-1185">Reference proteome</keyword>
<dbReference type="VEuPathDB" id="CryptoDB:Vbra_7340"/>
<dbReference type="AlphaFoldDB" id="A0A0G4EG31"/>
<dbReference type="PhylomeDB" id="A0A0G4EG31"/>
<sequence length="690" mass="73816">MNGAAAAPSTASKSAAAGGASTSNLFKNMFTSLSSNGNTQDDRSARFREMVGVLLSLHEQIGSLHSRMGDTIRFSAAKGGVATEGREKLLESAITGIADTLRPLQKESKQLDEVALFDDDLHALLGTYLQCLGFGRRRSQVSSSIPLDCVLSRWALRMNGAAASGASTSAAAQAAAGGARSGGRFNDALARMQDLHEQAAVLHSQMGDAITHLAAKGSVAASRLPALQSAITGIADTLRPLQKESKHLDEVALLDGHLKTCAYIGRANKDGQESSNTGFGVSFLDALSILTRNPHQEQVDVVEFVRSVNMLSADILRETLLPFASQQDTQLVDQQTHHTTMAKMNTSLYSTAPAVGRAVAATLVPEIRGLLARRGLSDVLAFGPVSQSAGVLQPFRLVRLAYVFGAGGDWTGSGGLIRLAKHHKRVESLPIELTADDVDMVGRKALFDRPSAIRQWSLFGHRLGRGLELPRSGDWGVTGTVGGRGILSGLASTRGTQSSSIDRDGPPISLGRARYSKFSDVMLRKLTFEGARPVYCKAWCELDERCDVMFDLLMEGPGRGVTFDLLMDEPAPLFRREKFFLGGQEIRGDAVTPEMIEQYDPPTQAAIKMLKDGCRTADHTIGGTSSRLVVLCGEEAGDPCAVHMALSRRGDGTGLVDLEINTTEEPQDGGNGPRFPVAVSKMAAITRYRR</sequence>
<dbReference type="EMBL" id="CDMY01000225">
    <property type="protein sequence ID" value="CEL94667.1"/>
    <property type="molecule type" value="Genomic_DNA"/>
</dbReference>
<organism evidence="1 2">
    <name type="scientific">Vitrella brassicaformis (strain CCMP3155)</name>
    <dbReference type="NCBI Taxonomy" id="1169540"/>
    <lineage>
        <taxon>Eukaryota</taxon>
        <taxon>Sar</taxon>
        <taxon>Alveolata</taxon>
        <taxon>Colpodellida</taxon>
        <taxon>Vitrellaceae</taxon>
        <taxon>Vitrella</taxon>
    </lineage>
</organism>
<reference evidence="1 2" key="1">
    <citation type="submission" date="2014-11" db="EMBL/GenBank/DDBJ databases">
        <authorList>
            <person name="Zhu J."/>
            <person name="Qi W."/>
            <person name="Song R."/>
        </authorList>
    </citation>
    <scope>NUCLEOTIDE SEQUENCE [LARGE SCALE GENOMIC DNA]</scope>
</reference>
<evidence type="ECO:0000313" key="2">
    <source>
        <dbReference type="Proteomes" id="UP000041254"/>
    </source>
</evidence>
<protein>
    <submittedName>
        <fullName evidence="1">Uncharacterized protein</fullName>
    </submittedName>
</protein>
<dbReference type="Proteomes" id="UP000041254">
    <property type="component" value="Unassembled WGS sequence"/>
</dbReference>